<dbReference type="Proteomes" id="UP000472273">
    <property type="component" value="Unplaced"/>
</dbReference>
<protein>
    <submittedName>
        <fullName evidence="1">Uncharacterized protein</fullName>
    </submittedName>
</protein>
<reference evidence="1" key="1">
    <citation type="submission" date="2025-08" db="UniProtKB">
        <authorList>
            <consortium name="Ensembl"/>
        </authorList>
    </citation>
    <scope>IDENTIFICATION</scope>
</reference>
<dbReference type="GeneTree" id="ENSGT00990000211987"/>
<accession>A0A670YGS8</accession>
<organism evidence="1 2">
    <name type="scientific">Pseudonaja textilis</name>
    <name type="common">Eastern brown snake</name>
    <dbReference type="NCBI Taxonomy" id="8673"/>
    <lineage>
        <taxon>Eukaryota</taxon>
        <taxon>Metazoa</taxon>
        <taxon>Chordata</taxon>
        <taxon>Craniata</taxon>
        <taxon>Vertebrata</taxon>
        <taxon>Euteleostomi</taxon>
        <taxon>Lepidosauria</taxon>
        <taxon>Squamata</taxon>
        <taxon>Bifurcata</taxon>
        <taxon>Unidentata</taxon>
        <taxon>Episquamata</taxon>
        <taxon>Toxicofera</taxon>
        <taxon>Serpentes</taxon>
        <taxon>Colubroidea</taxon>
        <taxon>Elapidae</taxon>
        <taxon>Hydrophiinae</taxon>
        <taxon>Pseudonaja</taxon>
    </lineage>
</organism>
<reference evidence="1" key="2">
    <citation type="submission" date="2025-09" db="UniProtKB">
        <authorList>
            <consortium name="Ensembl"/>
        </authorList>
    </citation>
    <scope>IDENTIFICATION</scope>
</reference>
<evidence type="ECO:0000313" key="2">
    <source>
        <dbReference type="Proteomes" id="UP000472273"/>
    </source>
</evidence>
<name>A0A670YGS8_PSETE</name>
<dbReference type="Ensembl" id="ENSPTXT00000010566.1">
    <property type="protein sequence ID" value="ENSPTXP00000010219.1"/>
    <property type="gene ID" value="ENSPTXG00000007255.1"/>
</dbReference>
<dbReference type="AlphaFoldDB" id="A0A670YGS8"/>
<keyword evidence="2" id="KW-1185">Reference proteome</keyword>
<evidence type="ECO:0000313" key="1">
    <source>
        <dbReference type="Ensembl" id="ENSPTXP00000010219.1"/>
    </source>
</evidence>
<sequence length="60" mass="7298">MGSYVSICTTQVTRGHRQTSKLSQRLSKRMQTTLPNRKLLWHQRLYKEYIYKLCPYINYD</sequence>
<proteinExistence type="predicted"/>